<proteinExistence type="predicted"/>
<evidence type="ECO:0000313" key="7">
    <source>
        <dbReference type="EMBL" id="NYI67163.1"/>
    </source>
</evidence>
<dbReference type="Pfam" id="PF00324">
    <property type="entry name" value="AA_permease"/>
    <property type="match status" value="1"/>
</dbReference>
<dbReference type="EMBL" id="JACBZP010000001">
    <property type="protein sequence ID" value="NYI67163.1"/>
    <property type="molecule type" value="Genomic_DNA"/>
</dbReference>
<keyword evidence="3 5" id="KW-1133">Transmembrane helix</keyword>
<feature type="transmembrane region" description="Helical" evidence="5">
    <location>
        <begin position="231"/>
        <end position="254"/>
    </location>
</feature>
<dbReference type="InterPro" id="IPR004841">
    <property type="entry name" value="AA-permease/SLC12A_dom"/>
</dbReference>
<evidence type="ECO:0000256" key="2">
    <source>
        <dbReference type="ARBA" id="ARBA00022692"/>
    </source>
</evidence>
<protein>
    <submittedName>
        <fullName evidence="7">Amino acid transporter</fullName>
    </submittedName>
</protein>
<feature type="transmembrane region" description="Helical" evidence="5">
    <location>
        <begin position="153"/>
        <end position="172"/>
    </location>
</feature>
<feature type="transmembrane region" description="Helical" evidence="5">
    <location>
        <begin position="331"/>
        <end position="349"/>
    </location>
</feature>
<accession>A0A7Z0D1K0</accession>
<dbReference type="PANTHER" id="PTHR42770:SF8">
    <property type="entry name" value="PUTRESCINE IMPORTER PUUP"/>
    <property type="match status" value="1"/>
</dbReference>
<feature type="transmembrane region" description="Helical" evidence="5">
    <location>
        <begin position="99"/>
        <end position="121"/>
    </location>
</feature>
<evidence type="ECO:0000259" key="6">
    <source>
        <dbReference type="Pfam" id="PF00324"/>
    </source>
</evidence>
<feature type="transmembrane region" description="Helical" evidence="5">
    <location>
        <begin position="192"/>
        <end position="211"/>
    </location>
</feature>
<feature type="transmembrane region" description="Helical" evidence="5">
    <location>
        <begin position="274"/>
        <end position="297"/>
    </location>
</feature>
<dbReference type="GO" id="GO:0055085">
    <property type="term" value="P:transmembrane transport"/>
    <property type="evidence" value="ECO:0007669"/>
    <property type="project" value="InterPro"/>
</dbReference>
<keyword evidence="2 5" id="KW-0812">Transmembrane</keyword>
<dbReference type="RefSeq" id="WP_179426954.1">
    <property type="nucleotide sequence ID" value="NZ_JACBZP010000001.1"/>
</dbReference>
<comment type="subcellular location">
    <subcellularLocation>
        <location evidence="1">Membrane</location>
        <topology evidence="1">Multi-pass membrane protein</topology>
    </subcellularLocation>
</comment>
<feature type="transmembrane region" description="Helical" evidence="5">
    <location>
        <begin position="355"/>
        <end position="375"/>
    </location>
</feature>
<dbReference type="InterPro" id="IPR050367">
    <property type="entry name" value="APC_superfamily"/>
</dbReference>
<feature type="transmembrane region" description="Helical" evidence="5">
    <location>
        <begin position="19"/>
        <end position="39"/>
    </location>
</feature>
<feature type="transmembrane region" description="Helical" evidence="5">
    <location>
        <begin position="127"/>
        <end position="148"/>
    </location>
</feature>
<feature type="transmembrane region" description="Helical" evidence="5">
    <location>
        <begin position="411"/>
        <end position="430"/>
    </location>
</feature>
<name>A0A7Z0D1K0_9MICO</name>
<evidence type="ECO:0000256" key="5">
    <source>
        <dbReference type="SAM" id="Phobius"/>
    </source>
</evidence>
<comment type="caution">
    <text evidence="7">The sequence shown here is derived from an EMBL/GenBank/DDBJ whole genome shotgun (WGS) entry which is preliminary data.</text>
</comment>
<keyword evidence="4 5" id="KW-0472">Membrane</keyword>
<evidence type="ECO:0000256" key="3">
    <source>
        <dbReference type="ARBA" id="ARBA00022989"/>
    </source>
</evidence>
<evidence type="ECO:0000256" key="1">
    <source>
        <dbReference type="ARBA" id="ARBA00004141"/>
    </source>
</evidence>
<reference evidence="7 8" key="1">
    <citation type="submission" date="2020-07" db="EMBL/GenBank/DDBJ databases">
        <title>Sequencing the genomes of 1000 actinobacteria strains.</title>
        <authorList>
            <person name="Klenk H.-P."/>
        </authorList>
    </citation>
    <scope>NUCLEOTIDE SEQUENCE [LARGE SCALE GENOMIC DNA]</scope>
    <source>
        <strain evidence="7 8">DSM 26341</strain>
    </source>
</reference>
<sequence length="445" mass="47919">MPTTTGATTLKRALGLPSLVLFGLAYMVPLTVFTTYGIVTTETKGHLPAAYVITLAAMLFTAYSYASMVRAYPQAGSAYTYTQKSFGPHLGFMTGWSLLLDYLFLPMINYMVIGIYMAAQFPAVPAWVWIVASIILVTVLNILGITLVAKMNFILIAVQVVFIVVFIALSIRHVVSSSASPSLLAPFISSDMSLSNVVAGSAILCLSFLGFDAVSTLSEEAKDARKTIPRAIIICTLAGGGIFILVSYVGHLVFPDWQSFGDPDSAALDVMKVAGGAFLSSFFTAAYVAGCIASAMASQVSVSRILYAMGRDGVLPTRVFGALHARFRTPYLSTLIVGVISLLAIPISLDIASSMISFGALIAFTMVNLAVIKHYMIDKRRRGTSAVVKYVILPAIGVLLCLWLWTSLAGITFVVGISWVVLGFIYLLGLTRLFRRRPPELDFSE</sequence>
<dbReference type="PANTHER" id="PTHR42770">
    <property type="entry name" value="AMINO ACID TRANSPORTER-RELATED"/>
    <property type="match status" value="1"/>
</dbReference>
<evidence type="ECO:0000256" key="4">
    <source>
        <dbReference type="ARBA" id="ARBA00023136"/>
    </source>
</evidence>
<feature type="transmembrane region" description="Helical" evidence="5">
    <location>
        <begin position="387"/>
        <end position="405"/>
    </location>
</feature>
<evidence type="ECO:0000313" key="8">
    <source>
        <dbReference type="Proteomes" id="UP000539111"/>
    </source>
</evidence>
<feature type="domain" description="Amino acid permease/ SLC12A" evidence="6">
    <location>
        <begin position="20"/>
        <end position="415"/>
    </location>
</feature>
<keyword evidence="8" id="KW-1185">Reference proteome</keyword>
<feature type="transmembrane region" description="Helical" evidence="5">
    <location>
        <begin position="45"/>
        <end position="66"/>
    </location>
</feature>
<dbReference type="Proteomes" id="UP000539111">
    <property type="component" value="Unassembled WGS sequence"/>
</dbReference>
<dbReference type="PIRSF" id="PIRSF006060">
    <property type="entry name" value="AA_transporter"/>
    <property type="match status" value="1"/>
</dbReference>
<dbReference type="GO" id="GO:0016020">
    <property type="term" value="C:membrane"/>
    <property type="evidence" value="ECO:0007669"/>
    <property type="project" value="UniProtKB-SubCell"/>
</dbReference>
<organism evidence="7 8">
    <name type="scientific">Spelaeicoccus albus</name>
    <dbReference type="NCBI Taxonomy" id="1280376"/>
    <lineage>
        <taxon>Bacteria</taxon>
        <taxon>Bacillati</taxon>
        <taxon>Actinomycetota</taxon>
        <taxon>Actinomycetes</taxon>
        <taxon>Micrococcales</taxon>
        <taxon>Brevibacteriaceae</taxon>
        <taxon>Spelaeicoccus</taxon>
    </lineage>
</organism>
<dbReference type="AlphaFoldDB" id="A0A7Z0D1K0"/>
<dbReference type="Gene3D" id="1.20.1740.10">
    <property type="entry name" value="Amino acid/polyamine transporter I"/>
    <property type="match status" value="1"/>
</dbReference>
<gene>
    <name evidence="7" type="ORF">BJY26_001469</name>
</gene>